<dbReference type="Pfam" id="PF02949">
    <property type="entry name" value="7tm_6"/>
    <property type="match status" value="1"/>
</dbReference>
<evidence type="ECO:0000256" key="8">
    <source>
        <dbReference type="ARBA" id="ARBA00023170"/>
    </source>
</evidence>
<dbReference type="PANTHER" id="PTHR21137">
    <property type="entry name" value="ODORANT RECEPTOR"/>
    <property type="match status" value="1"/>
</dbReference>
<gene>
    <name evidence="11" type="primary">OR67d.3</name>
</gene>
<name>A0A6M9TYX3_ZEUCU</name>
<dbReference type="AlphaFoldDB" id="A0A6M9TYX3"/>
<evidence type="ECO:0000256" key="2">
    <source>
        <dbReference type="ARBA" id="ARBA00022475"/>
    </source>
</evidence>
<evidence type="ECO:0000256" key="4">
    <source>
        <dbReference type="ARBA" id="ARBA00022692"/>
    </source>
</evidence>
<feature type="transmembrane region" description="Helical" evidence="10">
    <location>
        <begin position="139"/>
        <end position="159"/>
    </location>
</feature>
<evidence type="ECO:0000256" key="1">
    <source>
        <dbReference type="ARBA" id="ARBA00004651"/>
    </source>
</evidence>
<comment type="caution">
    <text evidence="10">Lacks conserved residue(s) required for the propagation of feature annotation.</text>
</comment>
<keyword evidence="8 10" id="KW-0675">Receptor</keyword>
<evidence type="ECO:0000313" key="11">
    <source>
        <dbReference type="EMBL" id="QKN21152.1"/>
    </source>
</evidence>
<evidence type="ECO:0000256" key="3">
    <source>
        <dbReference type="ARBA" id="ARBA00022606"/>
    </source>
</evidence>
<dbReference type="GO" id="GO:0005886">
    <property type="term" value="C:plasma membrane"/>
    <property type="evidence" value="ECO:0007669"/>
    <property type="project" value="UniProtKB-SubCell"/>
</dbReference>
<dbReference type="GO" id="GO:0007165">
    <property type="term" value="P:signal transduction"/>
    <property type="evidence" value="ECO:0007669"/>
    <property type="project" value="UniProtKB-KW"/>
</dbReference>
<keyword evidence="4 10" id="KW-0812">Transmembrane</keyword>
<evidence type="ECO:0000256" key="10">
    <source>
        <dbReference type="RuleBase" id="RU351113"/>
    </source>
</evidence>
<dbReference type="EMBL" id="MT474440">
    <property type="protein sequence ID" value="QKN21152.1"/>
    <property type="molecule type" value="mRNA"/>
</dbReference>
<feature type="transmembrane region" description="Helical" evidence="10">
    <location>
        <begin position="37"/>
        <end position="63"/>
    </location>
</feature>
<evidence type="ECO:0000256" key="7">
    <source>
        <dbReference type="ARBA" id="ARBA00023136"/>
    </source>
</evidence>
<sequence length="388" mass="44055">MAVKAIRPTETFTKILNFFHLICSLVGADLSNDNYRVNIITVIVILSIIIYFIFTATTVASVFSEDWTYMLEASCMVGSVLQGCTKLISAFIFKNKICGMRAELERLYAEYEVKGDEYVKTLNKSCERMWQITKVVGQMYLYAAVGIVVTIIYFVIATTQRVYVMHFFIPGIDVNTQTGYLITLGVHAVVFMSGAFGLFAGDLFILLFLTQPMLFVDLLVLKVKALNEAAAQKTNAVQRLLIDIIEWHQYYTDYNKRCNHLFYYIISVQIITSGISIICTLYIILMGDWPGAYMYILIAFSGLYLYCILGTKIQDCNSAFCNELCNINFYDLEVKSQEMIVLIIMKAQNPVEIKVGGFLPLSVQTALKITKTIYGIFTMMIRFLEEGQ</sequence>
<keyword evidence="9 10" id="KW-0807">Transducer</keyword>
<comment type="similarity">
    <text evidence="10">Belongs to the insect chemoreceptor superfamily. Heteromeric odorant receptor channel (TC 1.A.69) family.</text>
</comment>
<dbReference type="PANTHER" id="PTHR21137:SF35">
    <property type="entry name" value="ODORANT RECEPTOR 19A-RELATED"/>
    <property type="match status" value="1"/>
</dbReference>
<feature type="transmembrane region" description="Helical" evidence="10">
    <location>
        <begin position="179"/>
        <end position="209"/>
    </location>
</feature>
<keyword evidence="5 10" id="KW-0552">Olfaction</keyword>
<keyword evidence="2" id="KW-1003">Cell membrane</keyword>
<keyword evidence="6 10" id="KW-1133">Transmembrane helix</keyword>
<accession>A0A6M9TYX3</accession>
<organism evidence="11">
    <name type="scientific">Zeugodacus cucurbitae</name>
    <name type="common">Melon fruit fly</name>
    <name type="synonym">Bactrocera cucurbitae</name>
    <dbReference type="NCBI Taxonomy" id="28588"/>
    <lineage>
        <taxon>Eukaryota</taxon>
        <taxon>Metazoa</taxon>
        <taxon>Ecdysozoa</taxon>
        <taxon>Arthropoda</taxon>
        <taxon>Hexapoda</taxon>
        <taxon>Insecta</taxon>
        <taxon>Pterygota</taxon>
        <taxon>Neoptera</taxon>
        <taxon>Endopterygota</taxon>
        <taxon>Diptera</taxon>
        <taxon>Brachycera</taxon>
        <taxon>Muscomorpha</taxon>
        <taxon>Tephritoidea</taxon>
        <taxon>Tephritidae</taxon>
        <taxon>Zeugodacus</taxon>
        <taxon>Zeugodacus</taxon>
    </lineage>
</organism>
<reference evidence="11" key="1">
    <citation type="journal article" date="2020" name="Mol. Phylogenet. Evol.">
        <title>Analyses of chemosensory genes provide insight into the evolution of behavioral differences to phytochemicals in Bactrocera species.</title>
        <authorList>
            <person name="Wu Z."/>
            <person name="Cui Y."/>
            <person name="Ma J."/>
            <person name="Qu M."/>
            <person name="Lin J."/>
        </authorList>
    </citation>
    <scope>NUCLEOTIDE SEQUENCE</scope>
</reference>
<dbReference type="InterPro" id="IPR004117">
    <property type="entry name" value="7tm6_olfct_rcpt"/>
</dbReference>
<evidence type="ECO:0000256" key="9">
    <source>
        <dbReference type="ARBA" id="ARBA00023224"/>
    </source>
</evidence>
<feature type="transmembrane region" description="Helical" evidence="10">
    <location>
        <begin position="261"/>
        <end position="285"/>
    </location>
</feature>
<comment type="subcellular location">
    <subcellularLocation>
        <location evidence="1 10">Cell membrane</location>
        <topology evidence="1 10">Multi-pass membrane protein</topology>
    </subcellularLocation>
</comment>
<keyword evidence="3 10" id="KW-0716">Sensory transduction</keyword>
<feature type="transmembrane region" description="Helical" evidence="10">
    <location>
        <begin position="291"/>
        <end position="309"/>
    </location>
</feature>
<evidence type="ECO:0000256" key="6">
    <source>
        <dbReference type="ARBA" id="ARBA00022989"/>
    </source>
</evidence>
<proteinExistence type="evidence at transcript level"/>
<protein>
    <recommendedName>
        <fullName evidence="10">Odorant receptor</fullName>
    </recommendedName>
</protein>
<dbReference type="GO" id="GO:0004984">
    <property type="term" value="F:olfactory receptor activity"/>
    <property type="evidence" value="ECO:0007669"/>
    <property type="project" value="InterPro"/>
</dbReference>
<evidence type="ECO:0000256" key="5">
    <source>
        <dbReference type="ARBA" id="ARBA00022725"/>
    </source>
</evidence>
<dbReference type="GO" id="GO:0005549">
    <property type="term" value="F:odorant binding"/>
    <property type="evidence" value="ECO:0007669"/>
    <property type="project" value="InterPro"/>
</dbReference>
<keyword evidence="7 10" id="KW-0472">Membrane</keyword>